<dbReference type="Proteomes" id="UP000663879">
    <property type="component" value="Unassembled WGS sequence"/>
</dbReference>
<keyword evidence="3" id="KW-1185">Reference proteome</keyword>
<proteinExistence type="predicted"/>
<comment type="caution">
    <text evidence="2">The sequence shown here is derived from an EMBL/GenBank/DDBJ whole genome shotgun (WGS) entry which is preliminary data.</text>
</comment>
<dbReference type="EMBL" id="CAJNOC010003107">
    <property type="protein sequence ID" value="CAF0967999.1"/>
    <property type="molecule type" value="Genomic_DNA"/>
</dbReference>
<name>A0A814EJ26_9BILA</name>
<evidence type="ECO:0000256" key="1">
    <source>
        <dbReference type="SAM" id="MobiDB-lite"/>
    </source>
</evidence>
<sequence length="209" mass="22652">MNEFSDSIDGADACQSQIKKMILNSKKEVKLSVMDKSIIIKYSNNESLTIPIGLLTYCGALKQLKPEKMNKREFETLDKVDKNSEKLSKPLFVATFRNIKDVKKFDCYCFYLNNDSQATQLPISDITGRSSPKKSSSNHSIRNASSRSGNGSSSGSHSSGNHSSSSHSSGSGHISIGYSSGSIKSSGNHSSSSSHSSGSGHIRIVWSFK</sequence>
<gene>
    <name evidence="2" type="ORF">OXX778_LOCUS14767</name>
</gene>
<feature type="compositionally biased region" description="Low complexity" evidence="1">
    <location>
        <begin position="133"/>
        <end position="200"/>
    </location>
</feature>
<dbReference type="OrthoDB" id="10632977at2759"/>
<protein>
    <submittedName>
        <fullName evidence="2">Uncharacterized protein</fullName>
    </submittedName>
</protein>
<evidence type="ECO:0000313" key="3">
    <source>
        <dbReference type="Proteomes" id="UP000663879"/>
    </source>
</evidence>
<accession>A0A814EJ26</accession>
<organism evidence="2 3">
    <name type="scientific">Brachionus calyciflorus</name>
    <dbReference type="NCBI Taxonomy" id="104777"/>
    <lineage>
        <taxon>Eukaryota</taxon>
        <taxon>Metazoa</taxon>
        <taxon>Spiralia</taxon>
        <taxon>Gnathifera</taxon>
        <taxon>Rotifera</taxon>
        <taxon>Eurotatoria</taxon>
        <taxon>Monogononta</taxon>
        <taxon>Pseudotrocha</taxon>
        <taxon>Ploima</taxon>
        <taxon>Brachionidae</taxon>
        <taxon>Brachionus</taxon>
    </lineage>
</organism>
<reference evidence="2" key="1">
    <citation type="submission" date="2021-02" db="EMBL/GenBank/DDBJ databases">
        <authorList>
            <person name="Nowell W R."/>
        </authorList>
    </citation>
    <scope>NUCLEOTIDE SEQUENCE</scope>
    <source>
        <strain evidence="2">Ploen Becks lab</strain>
    </source>
</reference>
<dbReference type="AlphaFoldDB" id="A0A814EJ26"/>
<feature type="region of interest" description="Disordered" evidence="1">
    <location>
        <begin position="122"/>
        <end position="200"/>
    </location>
</feature>
<evidence type="ECO:0000313" key="2">
    <source>
        <dbReference type="EMBL" id="CAF0967999.1"/>
    </source>
</evidence>